<evidence type="ECO:0000313" key="2">
    <source>
        <dbReference type="EMBL" id="GAA08096.1"/>
    </source>
</evidence>
<proteinExistence type="predicted"/>
<gene>
    <name evidence="2" type="ORF">ATPR_1100</name>
</gene>
<dbReference type="AlphaFoldDB" id="F7VCK1"/>
<dbReference type="Proteomes" id="UP000004319">
    <property type="component" value="Unassembled WGS sequence"/>
</dbReference>
<feature type="compositionally biased region" description="Basic residues" evidence="1">
    <location>
        <begin position="1"/>
        <end position="13"/>
    </location>
</feature>
<feature type="region of interest" description="Disordered" evidence="1">
    <location>
        <begin position="1"/>
        <end position="22"/>
    </location>
</feature>
<organism evidence="2 3">
    <name type="scientific">Acetobacter tropicalis NBRC 101654</name>
    <dbReference type="NCBI Taxonomy" id="749388"/>
    <lineage>
        <taxon>Bacteria</taxon>
        <taxon>Pseudomonadati</taxon>
        <taxon>Pseudomonadota</taxon>
        <taxon>Alphaproteobacteria</taxon>
        <taxon>Acetobacterales</taxon>
        <taxon>Acetobacteraceae</taxon>
        <taxon>Acetobacter</taxon>
    </lineage>
</organism>
<accession>F7VCK1</accession>
<protein>
    <submittedName>
        <fullName evidence="2">Uncharacterized protein</fullName>
    </submittedName>
</protein>
<evidence type="ECO:0000256" key="1">
    <source>
        <dbReference type="SAM" id="MobiDB-lite"/>
    </source>
</evidence>
<reference evidence="2 3" key="1">
    <citation type="journal article" date="2011" name="Biochem. Biophys. Res. Commun.">
        <title>Increased number of Arginine-based salt bridges contributes to the thermotolerance of thermotolerant acetic acid bacteria, Acetobacter tropicalis SKU1100.</title>
        <authorList>
            <person name="Matsutani M."/>
            <person name="Hirakawa H."/>
            <person name="Nishikura M."/>
            <person name="Soemphol W."/>
            <person name="Ali I.A.I."/>
            <person name="Yakushi T."/>
            <person name="Matsushita K."/>
        </authorList>
    </citation>
    <scope>NUCLEOTIDE SEQUENCE [LARGE SCALE GENOMIC DNA]</scope>
    <source>
        <strain evidence="2 3">NBRC 101654</strain>
    </source>
</reference>
<name>F7VCK1_9PROT</name>
<sequence length="50" mass="5783">MSARHFARRKTRKGQQVPTTTQDGILLAASKKMETIAWTVLLTRNRRFLP</sequence>
<comment type="caution">
    <text evidence="2">The sequence shown here is derived from an EMBL/GenBank/DDBJ whole genome shotgun (WGS) entry which is preliminary data.</text>
</comment>
<dbReference type="EMBL" id="BABS01000023">
    <property type="protein sequence ID" value="GAA08096.1"/>
    <property type="molecule type" value="Genomic_DNA"/>
</dbReference>
<evidence type="ECO:0000313" key="3">
    <source>
        <dbReference type="Proteomes" id="UP000004319"/>
    </source>
</evidence>